<dbReference type="EMBL" id="CM055100">
    <property type="protein sequence ID" value="KAJ7544206.1"/>
    <property type="molecule type" value="Genomic_DNA"/>
</dbReference>
<comment type="caution">
    <text evidence="1">The sequence shown here is derived from an EMBL/GenBank/DDBJ whole genome shotgun (WGS) entry which is preliminary data.</text>
</comment>
<sequence>MMYEPVKTSKAGFVDVEAGAGLYPGISSDENTLRWGFIRKVYGIVSTQLLLSMIVAAVVVFNTPVSLFFAQMPGLYFFMSFLPLILLIPLYYYQQKHPVNLVLLGFFTVSLSLTVGVSCAFTRGELVLEALVLTATVTLGLTAYTYWASKKGYDFNFLGPVLFVAVITLILWSLIQVFFPASKLSMSIYGGIATVIFSAYIVYDTDNLIKRFNYDEYIWASVSLYLDILNLFLSILNILRAQSN</sequence>
<dbReference type="Proteomes" id="UP001162992">
    <property type="component" value="Chromosome 9"/>
</dbReference>
<evidence type="ECO:0000313" key="1">
    <source>
        <dbReference type="EMBL" id="KAJ7544206.1"/>
    </source>
</evidence>
<accession>A0ACC2CQC6</accession>
<proteinExistence type="predicted"/>
<gene>
    <name evidence="1" type="ORF">O6H91_09G069700</name>
</gene>
<protein>
    <submittedName>
        <fullName evidence="1">Uncharacterized protein</fullName>
    </submittedName>
</protein>
<keyword evidence="2" id="KW-1185">Reference proteome</keyword>
<name>A0ACC2CQC6_DIPCM</name>
<reference evidence="2" key="1">
    <citation type="journal article" date="2024" name="Proc. Natl. Acad. Sci. U.S.A.">
        <title>Extraordinary preservation of gene collinearity over three hundred million years revealed in homosporous lycophytes.</title>
        <authorList>
            <person name="Li C."/>
            <person name="Wickell D."/>
            <person name="Kuo L.Y."/>
            <person name="Chen X."/>
            <person name="Nie B."/>
            <person name="Liao X."/>
            <person name="Peng D."/>
            <person name="Ji J."/>
            <person name="Jenkins J."/>
            <person name="Williams M."/>
            <person name="Shu S."/>
            <person name="Plott C."/>
            <person name="Barry K."/>
            <person name="Rajasekar S."/>
            <person name="Grimwood J."/>
            <person name="Han X."/>
            <person name="Sun S."/>
            <person name="Hou Z."/>
            <person name="He W."/>
            <person name="Dai G."/>
            <person name="Sun C."/>
            <person name="Schmutz J."/>
            <person name="Leebens-Mack J.H."/>
            <person name="Li F.W."/>
            <person name="Wang L."/>
        </authorList>
    </citation>
    <scope>NUCLEOTIDE SEQUENCE [LARGE SCALE GENOMIC DNA]</scope>
    <source>
        <strain evidence="2">cv. PW_Plant_1</strain>
    </source>
</reference>
<evidence type="ECO:0000313" key="2">
    <source>
        <dbReference type="Proteomes" id="UP001162992"/>
    </source>
</evidence>
<organism evidence="1 2">
    <name type="scientific">Diphasiastrum complanatum</name>
    <name type="common">Issler's clubmoss</name>
    <name type="synonym">Lycopodium complanatum</name>
    <dbReference type="NCBI Taxonomy" id="34168"/>
    <lineage>
        <taxon>Eukaryota</taxon>
        <taxon>Viridiplantae</taxon>
        <taxon>Streptophyta</taxon>
        <taxon>Embryophyta</taxon>
        <taxon>Tracheophyta</taxon>
        <taxon>Lycopodiopsida</taxon>
        <taxon>Lycopodiales</taxon>
        <taxon>Lycopodiaceae</taxon>
        <taxon>Lycopodioideae</taxon>
        <taxon>Diphasiastrum</taxon>
    </lineage>
</organism>